<accession>A0A2S6NF71</accession>
<proteinExistence type="predicted"/>
<keyword evidence="2" id="KW-1185">Reference proteome</keyword>
<reference evidence="1 2" key="1">
    <citation type="journal article" date="2018" name="Arch. Microbiol.">
        <title>New insights into the metabolic potential of the phototrophic purple bacterium Rhodopila globiformis DSM 161(T) from its draft genome sequence and evidence for a vanadium-dependent nitrogenase.</title>
        <authorList>
            <person name="Imhoff J.F."/>
            <person name="Rahn T."/>
            <person name="Kunzel S."/>
            <person name="Neulinger S.C."/>
        </authorList>
    </citation>
    <scope>NUCLEOTIDE SEQUENCE [LARGE SCALE GENOMIC DNA]</scope>
    <source>
        <strain evidence="1 2">DSM 16996</strain>
    </source>
</reference>
<protein>
    <submittedName>
        <fullName evidence="1">Uncharacterized protein</fullName>
    </submittedName>
</protein>
<sequence>MFGGRGRADDLLIGIGKEIFGVLVRRRQFGRIEAFRKGHGDDRRASARRCRSIGDILAVRLAPGGVNLFVQFRRNDEPMIDRRLEMINSGPMIVRDLDVPQVFIRFLKHFGGEVAVSVGIRFLRDRVRAQGIFRLERFGKVDGDDGPFLRTFVPAIWLAPSRIDFFVLVVGQVEAGAVFGFVIGNALGYGQVVC</sequence>
<gene>
    <name evidence="1" type="ORF">CCR94_02270</name>
</gene>
<organism evidence="1 2">
    <name type="scientific">Rhodoblastus sphagnicola</name>
    <dbReference type="NCBI Taxonomy" id="333368"/>
    <lineage>
        <taxon>Bacteria</taxon>
        <taxon>Pseudomonadati</taxon>
        <taxon>Pseudomonadota</taxon>
        <taxon>Alphaproteobacteria</taxon>
        <taxon>Hyphomicrobiales</taxon>
        <taxon>Rhodoblastaceae</taxon>
        <taxon>Rhodoblastus</taxon>
    </lineage>
</organism>
<name>A0A2S6NF71_9HYPH</name>
<evidence type="ECO:0000313" key="2">
    <source>
        <dbReference type="Proteomes" id="UP000239089"/>
    </source>
</evidence>
<evidence type="ECO:0000313" key="1">
    <source>
        <dbReference type="EMBL" id="PPQ33247.1"/>
    </source>
</evidence>
<dbReference type="Proteomes" id="UP000239089">
    <property type="component" value="Unassembled WGS sequence"/>
</dbReference>
<comment type="caution">
    <text evidence="1">The sequence shown here is derived from an EMBL/GenBank/DDBJ whole genome shotgun (WGS) entry which is preliminary data.</text>
</comment>
<dbReference type="EMBL" id="NHSJ01000025">
    <property type="protein sequence ID" value="PPQ33247.1"/>
    <property type="molecule type" value="Genomic_DNA"/>
</dbReference>
<dbReference type="AlphaFoldDB" id="A0A2S6NF71"/>